<keyword evidence="5 6" id="KW-0472">Membrane</keyword>
<feature type="domain" description="MacB-like periplasmic core" evidence="8">
    <location>
        <begin position="454"/>
        <end position="607"/>
    </location>
</feature>
<dbReference type="InterPro" id="IPR025857">
    <property type="entry name" value="MacB_PCD"/>
</dbReference>
<keyword evidence="10" id="KW-1185">Reference proteome</keyword>
<feature type="transmembrane region" description="Helical" evidence="6">
    <location>
        <begin position="400"/>
        <end position="423"/>
    </location>
</feature>
<evidence type="ECO:0000259" key="8">
    <source>
        <dbReference type="Pfam" id="PF12704"/>
    </source>
</evidence>
<reference evidence="9 10" key="1">
    <citation type="submission" date="2022-03" db="EMBL/GenBank/DDBJ databases">
        <title>Parabacteroides sp. nov. isolated from swine feces.</title>
        <authorList>
            <person name="Bak J.E."/>
        </authorList>
    </citation>
    <scope>NUCLEOTIDE SEQUENCE [LARGE SCALE GENOMIC DNA]</scope>
    <source>
        <strain evidence="9 10">AGMB00274</strain>
    </source>
</reference>
<proteinExistence type="predicted"/>
<name>A0ABT0BYK5_9BACT</name>
<dbReference type="Pfam" id="PF02687">
    <property type="entry name" value="FtsX"/>
    <property type="match status" value="2"/>
</dbReference>
<evidence type="ECO:0000256" key="5">
    <source>
        <dbReference type="ARBA" id="ARBA00023136"/>
    </source>
</evidence>
<feature type="transmembrane region" description="Helical" evidence="6">
    <location>
        <begin position="21"/>
        <end position="41"/>
    </location>
</feature>
<sequence length="762" mass="87971">MILHYLKVAVRSLMKYKMQSLISAICLAVGIVCFSYVYLFVSNVDKSDQLSRYDRRVLIQAVWENQLSTKFSFDEVLRLEEELKPLGVSHVAAYTFANEGEVEFLDSEGKVTPYLFRYSYANAYFFHYYDMTSELDLSELKPDEVVLSAAFARKVFGDKDPRGETLRLAGKKGEGKIYRIRSVVDDSKIQMDYQQADCYFSVEVQPRMNNIFVELFLLDGMSSQAFEDVVGKMSFQRESGKILLRPQLNNQDGVQKNIAKFLLLMLSSLILVSGMIQFLKFVIQLFFTRQRELALRKCMGSDKKGIFMLLASEVFVVMTLAWLLSLLFSEWTLLLLKNYLPDQMLSALPWKHVYLIQCVVYILVIGISLLIIISPVLKLQWVSMNHFILTGRKKHIWRNIMIGIQWTISMFFVGGVILIWMSWNELIFDKMYMPLSDQEEDHIVMLPLNSSRLKENIEPIITEVRKMPEVEEVTYISMLSDLQSYTYMNYKHADGRTSLVQMGSGNTDYFRFFHIPMDGKEVDVTADGQIYVSEKVKQVLDQEGNIGTIRLDDKDYQIAGVYKALHGEIEDPRFMGSVFMPSSSAGYYYIKLSEGTDVSLLTDQITAVCREFVPITLPLEIYSLEQEVEVLSVIKTMRLVLLMLALISMILVVLSIYSAISMDTLGRRKEVAIRKINGARSWDIVLLFGKVYIFIFFLSFIVVCPLLKIAFDEAFYGMITCIYRWNWMFYLFIIMAFLLVSVTGFKIWRVVCLNPADVIKRE</sequence>
<dbReference type="PANTHER" id="PTHR30572:SF18">
    <property type="entry name" value="ABC-TYPE MACROLIDE FAMILY EXPORT SYSTEM PERMEASE COMPONENT 2"/>
    <property type="match status" value="1"/>
</dbReference>
<comment type="caution">
    <text evidence="9">The sequence shown here is derived from an EMBL/GenBank/DDBJ whole genome shotgun (WGS) entry which is preliminary data.</text>
</comment>
<dbReference type="Proteomes" id="UP001165444">
    <property type="component" value="Unassembled WGS sequence"/>
</dbReference>
<feature type="transmembrane region" description="Helical" evidence="6">
    <location>
        <begin position="727"/>
        <end position="745"/>
    </location>
</feature>
<dbReference type="PANTHER" id="PTHR30572">
    <property type="entry name" value="MEMBRANE COMPONENT OF TRANSPORTER-RELATED"/>
    <property type="match status" value="1"/>
</dbReference>
<feature type="transmembrane region" description="Helical" evidence="6">
    <location>
        <begin position="639"/>
        <end position="660"/>
    </location>
</feature>
<accession>A0ABT0BYK5</accession>
<feature type="domain" description="MacB-like periplasmic core" evidence="8">
    <location>
        <begin position="20"/>
        <end position="214"/>
    </location>
</feature>
<dbReference type="InterPro" id="IPR050250">
    <property type="entry name" value="Macrolide_Exporter_MacB"/>
</dbReference>
<keyword evidence="4 6" id="KW-1133">Transmembrane helix</keyword>
<evidence type="ECO:0000256" key="2">
    <source>
        <dbReference type="ARBA" id="ARBA00022475"/>
    </source>
</evidence>
<protein>
    <submittedName>
        <fullName evidence="9">ABC transporter permease</fullName>
    </submittedName>
</protein>
<evidence type="ECO:0000256" key="1">
    <source>
        <dbReference type="ARBA" id="ARBA00004651"/>
    </source>
</evidence>
<gene>
    <name evidence="9" type="ORF">MUN53_03445</name>
</gene>
<feature type="transmembrane region" description="Helical" evidence="6">
    <location>
        <begin position="261"/>
        <end position="287"/>
    </location>
</feature>
<evidence type="ECO:0000256" key="3">
    <source>
        <dbReference type="ARBA" id="ARBA00022692"/>
    </source>
</evidence>
<feature type="transmembrane region" description="Helical" evidence="6">
    <location>
        <begin position="354"/>
        <end position="379"/>
    </location>
</feature>
<dbReference type="Pfam" id="PF12704">
    <property type="entry name" value="MacB_PCD"/>
    <property type="match status" value="2"/>
</dbReference>
<comment type="subcellular location">
    <subcellularLocation>
        <location evidence="1">Cell membrane</location>
        <topology evidence="1">Multi-pass membrane protein</topology>
    </subcellularLocation>
</comment>
<organism evidence="9 10">
    <name type="scientific">Parabacteroides faecalis</name>
    <dbReference type="NCBI Taxonomy" id="2924040"/>
    <lineage>
        <taxon>Bacteria</taxon>
        <taxon>Pseudomonadati</taxon>
        <taxon>Bacteroidota</taxon>
        <taxon>Bacteroidia</taxon>
        <taxon>Bacteroidales</taxon>
        <taxon>Tannerellaceae</taxon>
        <taxon>Parabacteroides</taxon>
    </lineage>
</organism>
<evidence type="ECO:0000313" key="10">
    <source>
        <dbReference type="Proteomes" id="UP001165444"/>
    </source>
</evidence>
<keyword evidence="2" id="KW-1003">Cell membrane</keyword>
<evidence type="ECO:0000256" key="6">
    <source>
        <dbReference type="SAM" id="Phobius"/>
    </source>
</evidence>
<feature type="transmembrane region" description="Helical" evidence="6">
    <location>
        <begin position="681"/>
        <end position="707"/>
    </location>
</feature>
<dbReference type="InterPro" id="IPR003838">
    <property type="entry name" value="ABC3_permease_C"/>
</dbReference>
<feature type="domain" description="ABC3 transporter permease C-terminal" evidence="7">
    <location>
        <begin position="643"/>
        <end position="743"/>
    </location>
</feature>
<dbReference type="RefSeq" id="WP_243323414.1">
    <property type="nucleotide sequence ID" value="NZ_JAKZMM010000006.1"/>
</dbReference>
<dbReference type="EMBL" id="JAKZMM010000006">
    <property type="protein sequence ID" value="MCJ2379668.1"/>
    <property type="molecule type" value="Genomic_DNA"/>
</dbReference>
<evidence type="ECO:0000259" key="7">
    <source>
        <dbReference type="Pfam" id="PF02687"/>
    </source>
</evidence>
<feature type="transmembrane region" description="Helical" evidence="6">
    <location>
        <begin position="307"/>
        <end position="334"/>
    </location>
</feature>
<feature type="domain" description="ABC3 transporter permease C-terminal" evidence="7">
    <location>
        <begin position="265"/>
        <end position="373"/>
    </location>
</feature>
<evidence type="ECO:0000313" key="9">
    <source>
        <dbReference type="EMBL" id="MCJ2379668.1"/>
    </source>
</evidence>
<keyword evidence="3 6" id="KW-0812">Transmembrane</keyword>
<evidence type="ECO:0000256" key="4">
    <source>
        <dbReference type="ARBA" id="ARBA00022989"/>
    </source>
</evidence>